<gene>
    <name evidence="1" type="ORF">FF041_30985</name>
</gene>
<comment type="caution">
    <text evidence="1">The sequence shown here is derived from an EMBL/GenBank/DDBJ whole genome shotgun (WGS) entry which is preliminary data.</text>
</comment>
<dbReference type="OrthoDB" id="4144896at2"/>
<protein>
    <submittedName>
        <fullName evidence="1">ParH-like protein</fullName>
    </submittedName>
</protein>
<dbReference type="AlphaFoldDB" id="A0A646KQB1"/>
<dbReference type="EMBL" id="VCLA01000191">
    <property type="protein sequence ID" value="MQT04423.1"/>
    <property type="molecule type" value="Genomic_DNA"/>
</dbReference>
<sequence length="168" mass="18212">MWQRNRRAAQTMELPRPFSAEALVEALAERRGRPIEILTAPLSAPAPCGLLVAADRADYIVCTADTTALHRQHILPHEVAHLLCGHDRIAPSEAASVPLLLPGFSAEFVRRVLGRTVYSQPQEQEQEAELLASLILRRALREDASGSGGVPPCERAGSLIGVRTAVPE</sequence>
<organism evidence="1 2">
    <name type="scientific">Streptomyces jumonjinensis</name>
    <dbReference type="NCBI Taxonomy" id="1945"/>
    <lineage>
        <taxon>Bacteria</taxon>
        <taxon>Bacillati</taxon>
        <taxon>Actinomycetota</taxon>
        <taxon>Actinomycetes</taxon>
        <taxon>Kitasatosporales</taxon>
        <taxon>Streptomycetaceae</taxon>
        <taxon>Streptomyces</taxon>
    </lineage>
</organism>
<reference evidence="1 2" key="1">
    <citation type="submission" date="2019-05" db="EMBL/GenBank/DDBJ databases">
        <title>Comparative genomics and metabolomics analyses of clavulanic acid producing Streptomyces species provides insight into specialized metabolism and evolution of beta-lactam biosynthetic gene clusters.</title>
        <authorList>
            <person name="Moore M.A."/>
            <person name="Cruz-Morales P."/>
            <person name="Barona Gomez F."/>
            <person name="Kapil T."/>
        </authorList>
    </citation>
    <scope>NUCLEOTIDE SEQUENCE [LARGE SCALE GENOMIC DNA]</scope>
    <source>
        <strain evidence="1 2">NRRL 5741</strain>
    </source>
</reference>
<evidence type="ECO:0000313" key="1">
    <source>
        <dbReference type="EMBL" id="MQT04423.1"/>
    </source>
</evidence>
<dbReference type="Proteomes" id="UP000419138">
    <property type="component" value="Unassembled WGS sequence"/>
</dbReference>
<name>A0A646KQB1_STRJU</name>
<keyword evidence="2" id="KW-1185">Reference proteome</keyword>
<proteinExistence type="predicted"/>
<accession>A0A646KQB1</accession>
<evidence type="ECO:0000313" key="2">
    <source>
        <dbReference type="Proteomes" id="UP000419138"/>
    </source>
</evidence>